<keyword evidence="2" id="KW-1185">Reference proteome</keyword>
<gene>
    <name evidence="1" type="ORF">ACI2L5_38510</name>
</gene>
<protein>
    <submittedName>
        <fullName evidence="1">Replication initiator</fullName>
    </submittedName>
</protein>
<proteinExistence type="predicted"/>
<accession>A0ABW8M0K8</accession>
<evidence type="ECO:0000313" key="1">
    <source>
        <dbReference type="EMBL" id="MFK4270780.1"/>
    </source>
</evidence>
<dbReference type="InterPro" id="IPR046828">
    <property type="entry name" value="RepSA"/>
</dbReference>
<dbReference type="Pfam" id="PF20199">
    <property type="entry name" value="RepSA"/>
    <property type="match status" value="1"/>
</dbReference>
<dbReference type="EMBL" id="JBJDQH010000015">
    <property type="protein sequence ID" value="MFK4270780.1"/>
    <property type="molecule type" value="Genomic_DNA"/>
</dbReference>
<reference evidence="1 2" key="1">
    <citation type="submission" date="2024-11" db="EMBL/GenBank/DDBJ databases">
        <title>The Natural Products Discovery Center: Release of the First 8490 Sequenced Strains for Exploring Actinobacteria Biosynthetic Diversity.</title>
        <authorList>
            <person name="Kalkreuter E."/>
            <person name="Kautsar S.A."/>
            <person name="Yang D."/>
            <person name="Bader C.D."/>
            <person name="Teijaro C.N."/>
            <person name="Fluegel L."/>
            <person name="Davis C.M."/>
            <person name="Simpson J.R."/>
            <person name="Lauterbach L."/>
            <person name="Steele A.D."/>
            <person name="Gui C."/>
            <person name="Meng S."/>
            <person name="Li G."/>
            <person name="Viehrig K."/>
            <person name="Ye F."/>
            <person name="Su P."/>
            <person name="Kiefer A.F."/>
            <person name="Nichols A."/>
            <person name="Cepeda A.J."/>
            <person name="Yan W."/>
            <person name="Fan B."/>
            <person name="Jiang Y."/>
            <person name="Adhikari A."/>
            <person name="Zheng C.-J."/>
            <person name="Schuster L."/>
            <person name="Cowan T.M."/>
            <person name="Smanski M.J."/>
            <person name="Chevrette M.G."/>
            <person name="De Carvalho L.P.S."/>
            <person name="Shen B."/>
        </authorList>
    </citation>
    <scope>NUCLEOTIDE SEQUENCE [LARGE SCALE GENOMIC DNA]</scope>
    <source>
        <strain evidence="1 2">NPDC020863</strain>
    </source>
</reference>
<comment type="caution">
    <text evidence="1">The sequence shown here is derived from an EMBL/GenBank/DDBJ whole genome shotgun (WGS) entry which is preliminary data.</text>
</comment>
<organism evidence="1 2">
    <name type="scientific">Streptomyces milbemycinicus</name>
    <dbReference type="NCBI Taxonomy" id="476552"/>
    <lineage>
        <taxon>Bacteria</taxon>
        <taxon>Bacillati</taxon>
        <taxon>Actinomycetota</taxon>
        <taxon>Actinomycetes</taxon>
        <taxon>Kitasatosporales</taxon>
        <taxon>Streptomycetaceae</taxon>
        <taxon>Streptomyces</taxon>
    </lineage>
</organism>
<dbReference type="Proteomes" id="UP001620295">
    <property type="component" value="Unassembled WGS sequence"/>
</dbReference>
<sequence length="254" mass="27637">MSSEHVPTRRRPRKASDCCAQGVPAGCHVRHGEDDPRLGEPLCPRCYDYAGAVLWQAHAGQLWHRFVMELRRELARRIGVPREEFGEVARLSYAKVAEYQRRGLVHFHAVVRLDGPAGPGASPPGWATTGLLAGAVRVAVGLVRLPALGADVVGRRVLRFGAQVDVRAIASSDVGERLTSEAVAGYIAKYATKGAESAGAVDRRIHNASDLATLPVRDHTLRIAPRCIRLPNGELRVRRDVFNAWLDDHAEGAA</sequence>
<dbReference type="RefSeq" id="WP_404748220.1">
    <property type="nucleotide sequence ID" value="NZ_JBJDQH010000015.1"/>
</dbReference>
<name>A0ABW8M0K8_9ACTN</name>
<evidence type="ECO:0000313" key="2">
    <source>
        <dbReference type="Proteomes" id="UP001620295"/>
    </source>
</evidence>